<dbReference type="GO" id="GO:0031967">
    <property type="term" value="C:organelle envelope"/>
    <property type="evidence" value="ECO:0007669"/>
    <property type="project" value="UniProtKB-ARBA"/>
</dbReference>
<dbReference type="GO" id="GO:0051537">
    <property type="term" value="F:2 iron, 2 sulfur cluster binding"/>
    <property type="evidence" value="ECO:0007669"/>
    <property type="project" value="UniProtKB-KW"/>
</dbReference>
<keyword evidence="2" id="KW-0001">2Fe-2S</keyword>
<evidence type="ECO:0000313" key="12">
    <source>
        <dbReference type="Proteomes" id="UP000320948"/>
    </source>
</evidence>
<keyword evidence="6" id="KW-0411">Iron-sulfur</keyword>
<keyword evidence="4" id="KW-1278">Translocase</keyword>
<evidence type="ECO:0000256" key="10">
    <source>
        <dbReference type="SAM" id="MobiDB-lite"/>
    </source>
</evidence>
<dbReference type="InterPro" id="IPR042128">
    <property type="entry name" value="NuoE_dom"/>
</dbReference>
<organism evidence="11 12">
    <name type="scientific">Blastochloris viridis</name>
    <name type="common">Rhodopseudomonas viridis</name>
    <dbReference type="NCBI Taxonomy" id="1079"/>
    <lineage>
        <taxon>Bacteria</taxon>
        <taxon>Pseudomonadati</taxon>
        <taxon>Pseudomonadota</taxon>
        <taxon>Alphaproteobacteria</taxon>
        <taxon>Hyphomicrobiales</taxon>
        <taxon>Blastochloridaceae</taxon>
        <taxon>Blastochloris</taxon>
    </lineage>
</organism>
<evidence type="ECO:0000256" key="9">
    <source>
        <dbReference type="ARBA" id="ARBA00047712"/>
    </source>
</evidence>
<evidence type="ECO:0000256" key="2">
    <source>
        <dbReference type="ARBA" id="ARBA00022714"/>
    </source>
</evidence>
<evidence type="ECO:0000313" key="11">
    <source>
        <dbReference type="EMBL" id="TKW61490.1"/>
    </source>
</evidence>
<dbReference type="AlphaFoldDB" id="A0A6N4R499"/>
<dbReference type="Proteomes" id="UP000320948">
    <property type="component" value="Unassembled WGS sequence"/>
</dbReference>
<comment type="cofactor">
    <cofactor evidence="8">
        <name>[2Fe-2S] cluster</name>
        <dbReference type="ChEBI" id="CHEBI:190135"/>
    </cofactor>
</comment>
<dbReference type="PANTHER" id="PTHR10371">
    <property type="entry name" value="NADH DEHYDROGENASE UBIQUINONE FLAVOPROTEIN 2, MITOCHONDRIAL"/>
    <property type="match status" value="1"/>
</dbReference>
<comment type="similarity">
    <text evidence="1">Belongs to the complex I 24 kDa subunit family.</text>
</comment>
<dbReference type="CDD" id="cd03064">
    <property type="entry name" value="TRX_Fd_NuoE"/>
    <property type="match status" value="1"/>
</dbReference>
<dbReference type="GO" id="GO:0008324">
    <property type="term" value="F:monoatomic cation transmembrane transporter activity"/>
    <property type="evidence" value="ECO:0007669"/>
    <property type="project" value="UniProtKB-ARBA"/>
</dbReference>
<dbReference type="EMBL" id="VAFM01000001">
    <property type="protein sequence ID" value="TKW61490.1"/>
    <property type="molecule type" value="Genomic_DNA"/>
</dbReference>
<keyword evidence="7" id="KW-0520">NAD</keyword>
<keyword evidence="5" id="KW-0408">Iron</keyword>
<dbReference type="GO" id="GO:1902494">
    <property type="term" value="C:catalytic complex"/>
    <property type="evidence" value="ECO:0007669"/>
    <property type="project" value="UniProtKB-ARBA"/>
</dbReference>
<keyword evidence="3" id="KW-0479">Metal-binding</keyword>
<dbReference type="InterPro" id="IPR002023">
    <property type="entry name" value="NuoE-like"/>
</dbReference>
<sequence>MPTIRTVQIDPNATHAAEVGQTPHALGLNLSWNKAEQEAVERTLAKYPADRQRSATIPLLHLAQRKCGGWLPVDAMQLVADTLSLPYIRVYEVATFYTMFNLKPVGKFHVQVCTNCACLIRGSDAIVSAVKDVSGIEHNGETSEDGQFTLTEVECLGACVQAPMMQIGTHYYTHLTAEKTKEILEHLAKGGDPAKFSSTEPTKDADPIHNGKYGA</sequence>
<evidence type="ECO:0000256" key="6">
    <source>
        <dbReference type="ARBA" id="ARBA00023014"/>
    </source>
</evidence>
<comment type="catalytic activity">
    <reaction evidence="9">
        <text>a quinone + NADH + 5 H(+)(in) = a quinol + NAD(+) + 4 H(+)(out)</text>
        <dbReference type="Rhea" id="RHEA:57888"/>
        <dbReference type="ChEBI" id="CHEBI:15378"/>
        <dbReference type="ChEBI" id="CHEBI:24646"/>
        <dbReference type="ChEBI" id="CHEBI:57540"/>
        <dbReference type="ChEBI" id="CHEBI:57945"/>
        <dbReference type="ChEBI" id="CHEBI:132124"/>
    </reaction>
</comment>
<dbReference type="PANTHER" id="PTHR10371:SF3">
    <property type="entry name" value="NADH DEHYDROGENASE [UBIQUINONE] FLAVOPROTEIN 2, MITOCHONDRIAL"/>
    <property type="match status" value="1"/>
</dbReference>
<dbReference type="Gene3D" id="3.40.30.10">
    <property type="entry name" value="Glutaredoxin"/>
    <property type="match status" value="1"/>
</dbReference>
<comment type="caution">
    <text evidence="11">The sequence shown here is derived from an EMBL/GenBank/DDBJ whole genome shotgun (WGS) entry which is preliminary data.</text>
</comment>
<dbReference type="GO" id="GO:0003954">
    <property type="term" value="F:NADH dehydrogenase activity"/>
    <property type="evidence" value="ECO:0007669"/>
    <property type="project" value="TreeGrafter"/>
</dbReference>
<evidence type="ECO:0000256" key="1">
    <source>
        <dbReference type="ARBA" id="ARBA00010643"/>
    </source>
</evidence>
<evidence type="ECO:0000256" key="5">
    <source>
        <dbReference type="ARBA" id="ARBA00023004"/>
    </source>
</evidence>
<feature type="region of interest" description="Disordered" evidence="10">
    <location>
        <begin position="192"/>
        <end position="215"/>
    </location>
</feature>
<evidence type="ECO:0000256" key="3">
    <source>
        <dbReference type="ARBA" id="ARBA00022723"/>
    </source>
</evidence>
<dbReference type="InterPro" id="IPR036249">
    <property type="entry name" value="Thioredoxin-like_sf"/>
</dbReference>
<protein>
    <submittedName>
        <fullName evidence="11">NAD(P)H-dependent oxidoreductase subunit E</fullName>
    </submittedName>
</protein>
<name>A0A6N4R499_BLAVI</name>
<accession>A0A6N4R499</accession>
<evidence type="ECO:0000256" key="4">
    <source>
        <dbReference type="ARBA" id="ARBA00022967"/>
    </source>
</evidence>
<dbReference type="GO" id="GO:0098662">
    <property type="term" value="P:inorganic cation transmembrane transport"/>
    <property type="evidence" value="ECO:0007669"/>
    <property type="project" value="UniProtKB-ARBA"/>
</dbReference>
<dbReference type="GO" id="GO:0022890">
    <property type="term" value="F:inorganic cation transmembrane transporter activity"/>
    <property type="evidence" value="ECO:0007669"/>
    <property type="project" value="UniProtKB-ARBA"/>
</dbReference>
<dbReference type="GO" id="GO:0022804">
    <property type="term" value="F:active transmembrane transporter activity"/>
    <property type="evidence" value="ECO:0007669"/>
    <property type="project" value="UniProtKB-ARBA"/>
</dbReference>
<dbReference type="SUPFAM" id="SSF52833">
    <property type="entry name" value="Thioredoxin-like"/>
    <property type="match status" value="1"/>
</dbReference>
<dbReference type="GO" id="GO:0046872">
    <property type="term" value="F:metal ion binding"/>
    <property type="evidence" value="ECO:0007669"/>
    <property type="project" value="UniProtKB-KW"/>
</dbReference>
<evidence type="ECO:0000256" key="8">
    <source>
        <dbReference type="ARBA" id="ARBA00034078"/>
    </source>
</evidence>
<dbReference type="Pfam" id="PF01257">
    <property type="entry name" value="2Fe-2S_thioredx"/>
    <property type="match status" value="1"/>
</dbReference>
<dbReference type="FunFam" id="1.10.10.1590:FF:000001">
    <property type="entry name" value="NADH-quinone oxidoreductase subunit E"/>
    <property type="match status" value="1"/>
</dbReference>
<gene>
    <name evidence="11" type="ORF">DI628_02390</name>
</gene>
<dbReference type="FunFam" id="3.40.30.10:FF:000022">
    <property type="entry name" value="NADH dehydrogenase flavoprotein 2, mitochondrial"/>
    <property type="match status" value="1"/>
</dbReference>
<dbReference type="InterPro" id="IPR041921">
    <property type="entry name" value="NuoE_N"/>
</dbReference>
<evidence type="ECO:0000256" key="7">
    <source>
        <dbReference type="ARBA" id="ARBA00023027"/>
    </source>
</evidence>
<dbReference type="PROSITE" id="PS01099">
    <property type="entry name" value="COMPLEX1_24K"/>
    <property type="match status" value="1"/>
</dbReference>
<proteinExistence type="inferred from homology"/>
<dbReference type="Gene3D" id="1.10.10.1590">
    <property type="entry name" value="NADH-quinone oxidoreductase subunit E"/>
    <property type="match status" value="1"/>
</dbReference>
<reference evidence="11 12" key="1">
    <citation type="journal article" date="2017" name="Nat. Commun.">
        <title>In situ click chemistry generation of cyclooxygenase-2 inhibitors.</title>
        <authorList>
            <person name="Bhardwaj A."/>
            <person name="Kaur J."/>
            <person name="Wuest M."/>
            <person name="Wuest F."/>
        </authorList>
    </citation>
    <scope>NUCLEOTIDE SEQUENCE [LARGE SCALE GENOMIC DNA]</scope>
    <source>
        <strain evidence="11">S2_018_000_R2_106</strain>
    </source>
</reference>
<dbReference type="GO" id="GO:0031090">
    <property type="term" value="C:organelle membrane"/>
    <property type="evidence" value="ECO:0007669"/>
    <property type="project" value="UniProtKB-ARBA"/>
</dbReference>
<dbReference type="NCBIfam" id="TIGR01958">
    <property type="entry name" value="nuoE_fam"/>
    <property type="match status" value="1"/>
</dbReference>
<dbReference type="GO" id="GO:0098796">
    <property type="term" value="C:membrane protein complex"/>
    <property type="evidence" value="ECO:0007669"/>
    <property type="project" value="UniProtKB-ARBA"/>
</dbReference>